<dbReference type="SUPFAM" id="SSF49764">
    <property type="entry name" value="HSP20-like chaperones"/>
    <property type="match status" value="1"/>
</dbReference>
<accession>F2NLT9</accession>
<dbReference type="Pfam" id="PF00011">
    <property type="entry name" value="HSP20"/>
    <property type="match status" value="1"/>
</dbReference>
<gene>
    <name evidence="4" type="ordered locus">Marky_0156</name>
</gene>
<organism evidence="4 5">
    <name type="scientific">Marinithermus hydrothermalis (strain DSM 14884 / JCM 11576 / T1)</name>
    <dbReference type="NCBI Taxonomy" id="869210"/>
    <lineage>
        <taxon>Bacteria</taxon>
        <taxon>Thermotogati</taxon>
        <taxon>Deinococcota</taxon>
        <taxon>Deinococci</taxon>
        <taxon>Thermales</taxon>
        <taxon>Thermaceae</taxon>
        <taxon>Marinithermus</taxon>
    </lineage>
</organism>
<dbReference type="InterPro" id="IPR002068">
    <property type="entry name" value="A-crystallin/Hsp20_dom"/>
</dbReference>
<proteinExistence type="inferred from homology"/>
<keyword evidence="4" id="KW-0346">Stress response</keyword>
<dbReference type="KEGG" id="mhd:Marky_0156"/>
<dbReference type="Gene3D" id="2.60.40.790">
    <property type="match status" value="1"/>
</dbReference>
<dbReference type="InterPro" id="IPR031107">
    <property type="entry name" value="Small_HSP"/>
</dbReference>
<dbReference type="AlphaFoldDB" id="F2NLT9"/>
<name>F2NLT9_MARHT</name>
<sequence>MMRWDPFKEIEELQERLGRMFTPRPGERETFAPLVDVTEDEAGLHLAVYLPGVEPDRVDVIAEQETLTVRGSRPLEQKEGVAYHRVEGPYGNFVRSFSIPSVYDLSRVQARFKHGVLYLDVPRAEATKPRKVQIQVEG</sequence>
<evidence type="ECO:0000313" key="5">
    <source>
        <dbReference type="Proteomes" id="UP000007030"/>
    </source>
</evidence>
<evidence type="ECO:0000313" key="4">
    <source>
        <dbReference type="EMBL" id="AEB10919.1"/>
    </source>
</evidence>
<dbReference type="eggNOG" id="COG0071">
    <property type="taxonomic scope" value="Bacteria"/>
</dbReference>
<dbReference type="STRING" id="869210.Marky_0156"/>
<dbReference type="PROSITE" id="PS01031">
    <property type="entry name" value="SHSP"/>
    <property type="match status" value="1"/>
</dbReference>
<dbReference type="EMBL" id="CP002630">
    <property type="protein sequence ID" value="AEB10919.1"/>
    <property type="molecule type" value="Genomic_DNA"/>
</dbReference>
<dbReference type="RefSeq" id="WP_013702974.1">
    <property type="nucleotide sequence ID" value="NC_015387.1"/>
</dbReference>
<dbReference type="Proteomes" id="UP000007030">
    <property type="component" value="Chromosome"/>
</dbReference>
<reference evidence="4 5" key="1">
    <citation type="journal article" date="2012" name="Stand. Genomic Sci.">
        <title>Complete genome sequence of the aerobic, heterotroph Marinithermus hydrothermalis type strain (T1(T)) from a deep-sea hydrothermal vent chimney.</title>
        <authorList>
            <person name="Copeland A."/>
            <person name="Gu W."/>
            <person name="Yasawong M."/>
            <person name="Lapidus A."/>
            <person name="Lucas S."/>
            <person name="Deshpande S."/>
            <person name="Pagani I."/>
            <person name="Tapia R."/>
            <person name="Cheng J.F."/>
            <person name="Goodwin L.A."/>
            <person name="Pitluck S."/>
            <person name="Liolios K."/>
            <person name="Ivanova N."/>
            <person name="Mavromatis K."/>
            <person name="Mikhailova N."/>
            <person name="Pati A."/>
            <person name="Chen A."/>
            <person name="Palaniappan K."/>
            <person name="Land M."/>
            <person name="Pan C."/>
            <person name="Brambilla E.M."/>
            <person name="Rohde M."/>
            <person name="Tindall B.J."/>
            <person name="Sikorski J."/>
            <person name="Goker M."/>
            <person name="Detter J.C."/>
            <person name="Bristow J."/>
            <person name="Eisen J.A."/>
            <person name="Markowitz V."/>
            <person name="Hugenholtz P."/>
            <person name="Kyrpides N.C."/>
            <person name="Klenk H.P."/>
            <person name="Woyke T."/>
        </authorList>
    </citation>
    <scope>NUCLEOTIDE SEQUENCE [LARGE SCALE GENOMIC DNA]</scope>
    <source>
        <strain evidence="5">DSM 14884 / JCM 11576 / T1</strain>
    </source>
</reference>
<dbReference type="PANTHER" id="PTHR11527">
    <property type="entry name" value="HEAT-SHOCK PROTEIN 20 FAMILY MEMBER"/>
    <property type="match status" value="1"/>
</dbReference>
<evidence type="ECO:0000259" key="3">
    <source>
        <dbReference type="PROSITE" id="PS01031"/>
    </source>
</evidence>
<evidence type="ECO:0000256" key="1">
    <source>
        <dbReference type="PROSITE-ProRule" id="PRU00285"/>
    </source>
</evidence>
<protein>
    <submittedName>
        <fullName evidence="4">Heat shock protein Hsp20</fullName>
    </submittedName>
</protein>
<feature type="domain" description="SHSP" evidence="3">
    <location>
        <begin position="25"/>
        <end position="137"/>
    </location>
</feature>
<comment type="similarity">
    <text evidence="1 2">Belongs to the small heat shock protein (HSP20) family.</text>
</comment>
<evidence type="ECO:0000256" key="2">
    <source>
        <dbReference type="RuleBase" id="RU003616"/>
    </source>
</evidence>
<dbReference type="HOGENOM" id="CLU_046737_9_3_0"/>
<keyword evidence="5" id="KW-1185">Reference proteome</keyword>
<dbReference type="OrthoDB" id="9811615at2"/>
<dbReference type="CDD" id="cd06464">
    <property type="entry name" value="ACD_sHsps-like"/>
    <property type="match status" value="1"/>
</dbReference>
<dbReference type="InterPro" id="IPR008978">
    <property type="entry name" value="HSP20-like_chaperone"/>
</dbReference>